<feature type="domain" description="DUF5698" evidence="2">
    <location>
        <begin position="23"/>
        <end position="77"/>
    </location>
</feature>
<feature type="transmembrane region" description="Helical" evidence="1">
    <location>
        <begin position="6"/>
        <end position="24"/>
    </location>
</feature>
<dbReference type="Pfam" id="PF18955">
    <property type="entry name" value="DUF5698"/>
    <property type="match status" value="1"/>
</dbReference>
<proteinExistence type="predicted"/>
<evidence type="ECO:0000313" key="3">
    <source>
        <dbReference type="EMBL" id="OGD65251.1"/>
    </source>
</evidence>
<keyword evidence="1" id="KW-1133">Transmembrane helix</keyword>
<feature type="transmembrane region" description="Helical" evidence="1">
    <location>
        <begin position="31"/>
        <end position="49"/>
    </location>
</feature>
<dbReference type="AlphaFoldDB" id="A0A1F5ED29"/>
<evidence type="ECO:0000259" key="2">
    <source>
        <dbReference type="Pfam" id="PF18955"/>
    </source>
</evidence>
<evidence type="ECO:0000256" key="1">
    <source>
        <dbReference type="SAM" id="Phobius"/>
    </source>
</evidence>
<name>A0A1F5ED29_9BACT</name>
<dbReference type="EMBL" id="MEZY01000014">
    <property type="protein sequence ID" value="OGD65251.1"/>
    <property type="molecule type" value="Genomic_DNA"/>
</dbReference>
<comment type="caution">
    <text evidence="3">The sequence shown here is derived from an EMBL/GenBank/DDBJ whole genome shotgun (WGS) entry which is preliminary data.</text>
</comment>
<accession>A0A1F5ED29</accession>
<sequence>MYYLILFYLAGVLQDFLLTLNWRFIAKERTAYAVLFSFLTTVISMLVIYNIITRLDSDRSIIAILIYALGIATGTLIAMKVKIGEK</sequence>
<feature type="transmembrane region" description="Helical" evidence="1">
    <location>
        <begin position="61"/>
        <end position="79"/>
    </location>
</feature>
<evidence type="ECO:0000313" key="4">
    <source>
        <dbReference type="Proteomes" id="UP000178583"/>
    </source>
</evidence>
<reference evidence="3 4" key="1">
    <citation type="journal article" date="2016" name="Nat. Commun.">
        <title>Thousands of microbial genomes shed light on interconnected biogeochemical processes in an aquifer system.</title>
        <authorList>
            <person name="Anantharaman K."/>
            <person name="Brown C.T."/>
            <person name="Hug L.A."/>
            <person name="Sharon I."/>
            <person name="Castelle C.J."/>
            <person name="Probst A.J."/>
            <person name="Thomas B.C."/>
            <person name="Singh A."/>
            <person name="Wilkins M.J."/>
            <person name="Karaoz U."/>
            <person name="Brodie E.L."/>
            <person name="Williams K.H."/>
            <person name="Hubbard S.S."/>
            <person name="Banfield J.F."/>
        </authorList>
    </citation>
    <scope>NUCLEOTIDE SEQUENCE [LARGE SCALE GENOMIC DNA]</scope>
</reference>
<organism evidence="3 4">
    <name type="scientific">Candidatus Berkelbacteria bacterium RIFOXYA2_FULL_43_10</name>
    <dbReference type="NCBI Taxonomy" id="1797472"/>
    <lineage>
        <taxon>Bacteria</taxon>
        <taxon>Candidatus Berkelbacteria</taxon>
    </lineage>
</organism>
<dbReference type="STRING" id="1797472.A2215_01005"/>
<keyword evidence="1" id="KW-0472">Membrane</keyword>
<gene>
    <name evidence="3" type="ORF">A2215_01005</name>
</gene>
<protein>
    <recommendedName>
        <fullName evidence="2">DUF5698 domain-containing protein</fullName>
    </recommendedName>
</protein>
<dbReference type="InterPro" id="IPR044035">
    <property type="entry name" value="DUF5698"/>
</dbReference>
<keyword evidence="1" id="KW-0812">Transmembrane</keyword>
<dbReference type="Proteomes" id="UP000178583">
    <property type="component" value="Unassembled WGS sequence"/>
</dbReference>